<keyword evidence="2" id="KW-1185">Reference proteome</keyword>
<sequence>MELIRQQNGRKVPVLYYLCRNRQLEHPHFIEVPLVSPDGLYLRDVIEKFDSLRGRGMASMYSWSCKRSYKNAFVWNDLGEDDLIVPAHENEYILKGSELVEENNSGRFARSRNIKSNFEQLAEPRSSITQDDYSSSTNIIGPTKYKMCTHGLADASTQTQETCTTSLLSDNGPVESSTNESPPSSSGACSSACKTDTLESLMKADGCNFNTSRKPEEEEEQQQQEYEVATNTKIRALLQLVSCGSISTQDHEFSQTLSCRSRSFDSKLSSRMLPSSVMLGELDCLSENPRFMGMKLGDKQHFSGSLVETKLVKNKETNNLKRSSSCSANRTPTKCIPRSIMGSLSKHPRSTSMRLCEDSNSCILSPCISNNSKPSKRMESFGDNKENVIKIEESLLQELESSSTWKQMIVQH</sequence>
<evidence type="ECO:0000313" key="1">
    <source>
        <dbReference type="EMBL" id="KAI3683570.1"/>
    </source>
</evidence>
<gene>
    <name evidence="1" type="ORF">L1987_84078</name>
</gene>
<comment type="caution">
    <text evidence="1">The sequence shown here is derived from an EMBL/GenBank/DDBJ whole genome shotgun (WGS) entry which is preliminary data.</text>
</comment>
<name>A0ACB8YHX4_9ASTR</name>
<dbReference type="Proteomes" id="UP001056120">
    <property type="component" value="Linkage Group LG28"/>
</dbReference>
<organism evidence="1 2">
    <name type="scientific">Smallanthus sonchifolius</name>
    <dbReference type="NCBI Taxonomy" id="185202"/>
    <lineage>
        <taxon>Eukaryota</taxon>
        <taxon>Viridiplantae</taxon>
        <taxon>Streptophyta</taxon>
        <taxon>Embryophyta</taxon>
        <taxon>Tracheophyta</taxon>
        <taxon>Spermatophyta</taxon>
        <taxon>Magnoliopsida</taxon>
        <taxon>eudicotyledons</taxon>
        <taxon>Gunneridae</taxon>
        <taxon>Pentapetalae</taxon>
        <taxon>asterids</taxon>
        <taxon>campanulids</taxon>
        <taxon>Asterales</taxon>
        <taxon>Asteraceae</taxon>
        <taxon>Asteroideae</taxon>
        <taxon>Heliantheae alliance</taxon>
        <taxon>Millerieae</taxon>
        <taxon>Smallanthus</taxon>
    </lineage>
</organism>
<accession>A0ACB8YHX4</accession>
<reference evidence="2" key="1">
    <citation type="journal article" date="2022" name="Mol. Ecol. Resour.">
        <title>The genomes of chicory, endive, great burdock and yacon provide insights into Asteraceae palaeo-polyploidization history and plant inulin production.</title>
        <authorList>
            <person name="Fan W."/>
            <person name="Wang S."/>
            <person name="Wang H."/>
            <person name="Wang A."/>
            <person name="Jiang F."/>
            <person name="Liu H."/>
            <person name="Zhao H."/>
            <person name="Xu D."/>
            <person name="Zhang Y."/>
        </authorList>
    </citation>
    <scope>NUCLEOTIDE SEQUENCE [LARGE SCALE GENOMIC DNA]</scope>
    <source>
        <strain evidence="2">cv. Yunnan</strain>
    </source>
</reference>
<reference evidence="1 2" key="2">
    <citation type="journal article" date="2022" name="Mol. Ecol. Resour.">
        <title>The genomes of chicory, endive, great burdock and yacon provide insights into Asteraceae paleo-polyploidization history and plant inulin production.</title>
        <authorList>
            <person name="Fan W."/>
            <person name="Wang S."/>
            <person name="Wang H."/>
            <person name="Wang A."/>
            <person name="Jiang F."/>
            <person name="Liu H."/>
            <person name="Zhao H."/>
            <person name="Xu D."/>
            <person name="Zhang Y."/>
        </authorList>
    </citation>
    <scope>NUCLEOTIDE SEQUENCE [LARGE SCALE GENOMIC DNA]</scope>
    <source>
        <strain evidence="2">cv. Yunnan</strain>
        <tissue evidence="1">Leaves</tissue>
    </source>
</reference>
<proteinExistence type="predicted"/>
<protein>
    <submittedName>
        <fullName evidence="1">Uncharacterized protein</fullName>
    </submittedName>
</protein>
<dbReference type="EMBL" id="CM042045">
    <property type="protein sequence ID" value="KAI3683570.1"/>
    <property type="molecule type" value="Genomic_DNA"/>
</dbReference>
<evidence type="ECO:0000313" key="2">
    <source>
        <dbReference type="Proteomes" id="UP001056120"/>
    </source>
</evidence>